<reference evidence="2 3" key="1">
    <citation type="submission" date="2021-01" db="EMBL/GenBank/DDBJ databases">
        <title>Whole genome shotgun sequence of Catellatospora coxensis NBRC 107359.</title>
        <authorList>
            <person name="Komaki H."/>
            <person name="Tamura T."/>
        </authorList>
    </citation>
    <scope>NUCLEOTIDE SEQUENCE [LARGE SCALE GENOMIC DNA]</scope>
    <source>
        <strain evidence="2 3">NBRC 107359</strain>
    </source>
</reference>
<sequence>MASTLWDEYQVSPVEVALPGGKVGLTLRAYRPASELTPTDIADREDDDAIFSGRTGRPMGVADDEELPEFEWTKEALDEVAAGPAEDEVAERAVEADEAEEADEDEDEEAEAVSDEEVPMFLSHKGRLLLFLSAKGLADFVRSGAPHDLKQLEGWSKLAKSVKATDVVAGEDDAYELDLVVENLRGGPDAWDAELVLRAGEFARDVSYALRLKPVMVALSPGSPLDDLDEALRASEEGGLGAFFAKRKLKKIGAEQASIGWRSIIGKISGAVDWRD</sequence>
<comment type="caution">
    <text evidence="2">The sequence shown here is derived from an EMBL/GenBank/DDBJ whole genome shotgun (WGS) entry which is preliminary data.</text>
</comment>
<dbReference type="RefSeq" id="WP_203693279.1">
    <property type="nucleotide sequence ID" value="NZ_BAAALC010000017.1"/>
</dbReference>
<name>A0A8J3KTP6_9ACTN</name>
<dbReference type="AlphaFoldDB" id="A0A8J3KTP6"/>
<keyword evidence="3" id="KW-1185">Reference proteome</keyword>
<proteinExistence type="predicted"/>
<feature type="compositionally biased region" description="Acidic residues" evidence="1">
    <location>
        <begin position="96"/>
        <end position="117"/>
    </location>
</feature>
<dbReference type="Proteomes" id="UP000630887">
    <property type="component" value="Unassembled WGS sequence"/>
</dbReference>
<evidence type="ECO:0000313" key="2">
    <source>
        <dbReference type="EMBL" id="GIG06935.1"/>
    </source>
</evidence>
<feature type="region of interest" description="Disordered" evidence="1">
    <location>
        <begin position="93"/>
        <end position="117"/>
    </location>
</feature>
<evidence type="ECO:0000256" key="1">
    <source>
        <dbReference type="SAM" id="MobiDB-lite"/>
    </source>
</evidence>
<dbReference type="EMBL" id="BONI01000028">
    <property type="protein sequence ID" value="GIG06935.1"/>
    <property type="molecule type" value="Genomic_DNA"/>
</dbReference>
<gene>
    <name evidence="2" type="ORF">Cco03nite_36350</name>
</gene>
<organism evidence="2 3">
    <name type="scientific">Catellatospora coxensis</name>
    <dbReference type="NCBI Taxonomy" id="310354"/>
    <lineage>
        <taxon>Bacteria</taxon>
        <taxon>Bacillati</taxon>
        <taxon>Actinomycetota</taxon>
        <taxon>Actinomycetes</taxon>
        <taxon>Micromonosporales</taxon>
        <taxon>Micromonosporaceae</taxon>
        <taxon>Catellatospora</taxon>
    </lineage>
</organism>
<accession>A0A8J3KTP6</accession>
<protein>
    <submittedName>
        <fullName evidence="2">Uncharacterized protein</fullName>
    </submittedName>
</protein>
<evidence type="ECO:0000313" key="3">
    <source>
        <dbReference type="Proteomes" id="UP000630887"/>
    </source>
</evidence>